<sequence length="279" mass="30495">MLPSSQFIVPRLSLASCVRAIVVRNTLGCTLQPEQRLNRYPATPFPTIFLQLAGASGMAEPWDPDMVCPAGGVLLSGAQAHPTATSNPGPAHFMMVLFFPDALHRLTGLDMNAIVDQFLPLEGLLDGPWQALGARMVAAPDDAARVALLEEFLEPRWRAARPGGAFDGVVGDWVHRLGAQAAAAGIGRSARMVERRIREWAGQPLRRLRRNYRAEQSFIAARDAALKGKVSLGDVAQSGGYADQAHMSREAREISGLSPGEILRRAQDDETYWIYRIWS</sequence>
<dbReference type="InterPro" id="IPR018060">
    <property type="entry name" value="HTH_AraC"/>
</dbReference>
<dbReference type="EMBL" id="WWCJ01000004">
    <property type="protein sequence ID" value="MYN01749.1"/>
    <property type="molecule type" value="Genomic_DNA"/>
</dbReference>
<dbReference type="AlphaFoldDB" id="A0A6N9HEE1"/>
<proteinExistence type="predicted"/>
<protein>
    <submittedName>
        <fullName evidence="2">Helix-turn-helix domain-containing protein</fullName>
    </submittedName>
</protein>
<reference evidence="2 3" key="1">
    <citation type="submission" date="2019-12" db="EMBL/GenBank/DDBJ databases">
        <title>Novel species isolated from a subtropical stream in China.</title>
        <authorList>
            <person name="Lu H."/>
        </authorList>
    </citation>
    <scope>NUCLEOTIDE SEQUENCE [LARGE SCALE GENOMIC DNA]</scope>
    <source>
        <strain evidence="2 3">DS3</strain>
    </source>
</reference>
<dbReference type="SMART" id="SM00342">
    <property type="entry name" value="HTH_ARAC"/>
    <property type="match status" value="1"/>
</dbReference>
<accession>A0A6N9HEE1</accession>
<keyword evidence="3" id="KW-1185">Reference proteome</keyword>
<evidence type="ECO:0000259" key="1">
    <source>
        <dbReference type="PROSITE" id="PS01124"/>
    </source>
</evidence>
<dbReference type="Proteomes" id="UP000448575">
    <property type="component" value="Unassembled WGS sequence"/>
</dbReference>
<dbReference type="Pfam" id="PF12833">
    <property type="entry name" value="HTH_18"/>
    <property type="match status" value="1"/>
</dbReference>
<dbReference type="PROSITE" id="PS01124">
    <property type="entry name" value="HTH_ARAC_FAMILY_2"/>
    <property type="match status" value="1"/>
</dbReference>
<dbReference type="GO" id="GO:0003700">
    <property type="term" value="F:DNA-binding transcription factor activity"/>
    <property type="evidence" value="ECO:0007669"/>
    <property type="project" value="InterPro"/>
</dbReference>
<dbReference type="GO" id="GO:0043565">
    <property type="term" value="F:sequence-specific DNA binding"/>
    <property type="evidence" value="ECO:0007669"/>
    <property type="project" value="InterPro"/>
</dbReference>
<feature type="domain" description="HTH araC/xylS-type" evidence="1">
    <location>
        <begin position="183"/>
        <end position="265"/>
    </location>
</feature>
<evidence type="ECO:0000313" key="3">
    <source>
        <dbReference type="Proteomes" id="UP000448575"/>
    </source>
</evidence>
<dbReference type="RefSeq" id="WP_161024759.1">
    <property type="nucleotide sequence ID" value="NZ_WWCJ01000004.1"/>
</dbReference>
<evidence type="ECO:0000313" key="2">
    <source>
        <dbReference type="EMBL" id="MYN01749.1"/>
    </source>
</evidence>
<organism evidence="2 3">
    <name type="scientific">Pseudoduganella guangdongensis</name>
    <dbReference type="NCBI Taxonomy" id="2692179"/>
    <lineage>
        <taxon>Bacteria</taxon>
        <taxon>Pseudomonadati</taxon>
        <taxon>Pseudomonadota</taxon>
        <taxon>Betaproteobacteria</taxon>
        <taxon>Burkholderiales</taxon>
        <taxon>Oxalobacteraceae</taxon>
        <taxon>Telluria group</taxon>
        <taxon>Pseudoduganella</taxon>
    </lineage>
</organism>
<name>A0A6N9HEE1_9BURK</name>
<dbReference type="Gene3D" id="1.10.10.60">
    <property type="entry name" value="Homeodomain-like"/>
    <property type="match status" value="1"/>
</dbReference>
<comment type="caution">
    <text evidence="2">The sequence shown here is derived from an EMBL/GenBank/DDBJ whole genome shotgun (WGS) entry which is preliminary data.</text>
</comment>
<gene>
    <name evidence="2" type="ORF">GTP41_06510</name>
</gene>